<sequence length="162" mass="16930">MVNAVACLWVPMQAFAPRLSVNGGAWASGKGRLAMRTMTTLAILLAAVAAAPASAAWQGSDWPLVAQSADNGCALEISGNGRIFLIEAQGLGAGSVARLQLTNGDMTPIDWTVRAGADGRIARYHMPFRFSRAGGVVGVSIDARQCALSASFGWQRGIRVID</sequence>
<name>A0A2N0H4U7_9SPHN</name>
<protein>
    <submittedName>
        <fullName evidence="1">Uncharacterized protein</fullName>
    </submittedName>
</protein>
<keyword evidence="2" id="KW-1185">Reference proteome</keyword>
<evidence type="ECO:0000313" key="2">
    <source>
        <dbReference type="Proteomes" id="UP000232587"/>
    </source>
</evidence>
<dbReference type="EMBL" id="PHUF01000005">
    <property type="protein sequence ID" value="PKB13957.1"/>
    <property type="molecule type" value="Genomic_DNA"/>
</dbReference>
<dbReference type="AlphaFoldDB" id="A0A2N0H4U7"/>
<comment type="caution">
    <text evidence="1">The sequence shown here is derived from an EMBL/GenBank/DDBJ whole genome shotgun (WGS) entry which is preliminary data.</text>
</comment>
<accession>A0A2N0H4U7</accession>
<evidence type="ECO:0000313" key="1">
    <source>
        <dbReference type="EMBL" id="PKB13957.1"/>
    </source>
</evidence>
<organism evidence="1 2">
    <name type="scientific">Novosphingobium kunmingense</name>
    <dbReference type="NCBI Taxonomy" id="1211806"/>
    <lineage>
        <taxon>Bacteria</taxon>
        <taxon>Pseudomonadati</taxon>
        <taxon>Pseudomonadota</taxon>
        <taxon>Alphaproteobacteria</taxon>
        <taxon>Sphingomonadales</taxon>
        <taxon>Sphingomonadaceae</taxon>
        <taxon>Novosphingobium</taxon>
    </lineage>
</organism>
<proteinExistence type="predicted"/>
<reference evidence="1 2" key="1">
    <citation type="submission" date="2017-11" db="EMBL/GenBank/DDBJ databases">
        <title>Genomic Encyclopedia of Type Strains, Phase III (KMG-III): the genomes of soil and plant-associated and newly described type strains.</title>
        <authorList>
            <person name="Whitman W."/>
        </authorList>
    </citation>
    <scope>NUCLEOTIDE SEQUENCE [LARGE SCALE GENOMIC DNA]</scope>
    <source>
        <strain evidence="1 2">CGMCC 1.12274</strain>
    </source>
</reference>
<dbReference type="Proteomes" id="UP000232587">
    <property type="component" value="Unassembled WGS sequence"/>
</dbReference>
<gene>
    <name evidence="1" type="ORF">B0I00_2585</name>
</gene>